<dbReference type="InterPro" id="IPR006202">
    <property type="entry name" value="Neur_chan_lig-bd"/>
</dbReference>
<reference evidence="3 4" key="1">
    <citation type="submission" date="2015-09" db="EMBL/GenBank/DDBJ databases">
        <title>Draft genome of the parasitic nematode Teladorsagia circumcincta isolate WARC Sus (inbred).</title>
        <authorList>
            <person name="Mitreva M."/>
        </authorList>
    </citation>
    <scope>NUCLEOTIDE SEQUENCE [LARGE SCALE GENOMIC DNA]</scope>
    <source>
        <strain evidence="3 4">S</strain>
    </source>
</reference>
<dbReference type="EMBL" id="KZ346138">
    <property type="protein sequence ID" value="PIO70836.1"/>
    <property type="molecule type" value="Genomic_DNA"/>
</dbReference>
<dbReference type="OrthoDB" id="5872381at2759"/>
<evidence type="ECO:0000256" key="1">
    <source>
        <dbReference type="SAM" id="SignalP"/>
    </source>
</evidence>
<protein>
    <recommendedName>
        <fullName evidence="2">Neurotransmitter-gated ion-channel ligand-binding domain-containing protein</fullName>
    </recommendedName>
</protein>
<dbReference type="GO" id="GO:0016020">
    <property type="term" value="C:membrane"/>
    <property type="evidence" value="ECO:0007669"/>
    <property type="project" value="InterPro"/>
</dbReference>
<evidence type="ECO:0000259" key="2">
    <source>
        <dbReference type="Pfam" id="PF02931"/>
    </source>
</evidence>
<name>A0A2G9UL19_TELCI</name>
<accession>A0A2G9UL19</accession>
<dbReference type="InterPro" id="IPR036734">
    <property type="entry name" value="Neur_chan_lig-bd_sf"/>
</dbReference>
<feature type="domain" description="Neurotransmitter-gated ion-channel ligand-binding" evidence="2">
    <location>
        <begin position="79"/>
        <end position="138"/>
    </location>
</feature>
<dbReference type="Proteomes" id="UP000230423">
    <property type="component" value="Unassembled WGS sequence"/>
</dbReference>
<sequence length="141" mass="16277">MFAATVSVLLVIYSKLVYSCEILNRTQFLREEIRLYKDLTKDYIPKLPAIPAIVSQPHLPSDNSSNAAGADLQRYEALFTLKYIQLMSVVEAEQKVDFILEYKLNWIDERLAWTPKEYCGINELYLAREDVWIPEASIVDA</sequence>
<keyword evidence="1" id="KW-0732">Signal</keyword>
<evidence type="ECO:0000313" key="4">
    <source>
        <dbReference type="Proteomes" id="UP000230423"/>
    </source>
</evidence>
<dbReference type="Gene3D" id="2.70.170.10">
    <property type="entry name" value="Neurotransmitter-gated ion-channel ligand-binding domain"/>
    <property type="match status" value="1"/>
</dbReference>
<proteinExistence type="predicted"/>
<dbReference type="AlphaFoldDB" id="A0A2G9UL19"/>
<keyword evidence="4" id="KW-1185">Reference proteome</keyword>
<organism evidence="3 4">
    <name type="scientific">Teladorsagia circumcincta</name>
    <name type="common">Brown stomach worm</name>
    <name type="synonym">Ostertagia circumcincta</name>
    <dbReference type="NCBI Taxonomy" id="45464"/>
    <lineage>
        <taxon>Eukaryota</taxon>
        <taxon>Metazoa</taxon>
        <taxon>Ecdysozoa</taxon>
        <taxon>Nematoda</taxon>
        <taxon>Chromadorea</taxon>
        <taxon>Rhabditida</taxon>
        <taxon>Rhabditina</taxon>
        <taxon>Rhabditomorpha</taxon>
        <taxon>Strongyloidea</taxon>
        <taxon>Trichostrongylidae</taxon>
        <taxon>Teladorsagia</taxon>
    </lineage>
</organism>
<evidence type="ECO:0000313" key="3">
    <source>
        <dbReference type="EMBL" id="PIO70836.1"/>
    </source>
</evidence>
<gene>
    <name evidence="3" type="ORF">TELCIR_07286</name>
</gene>
<feature type="signal peptide" evidence="1">
    <location>
        <begin position="1"/>
        <end position="19"/>
    </location>
</feature>
<feature type="chain" id="PRO_5013856563" description="Neurotransmitter-gated ion-channel ligand-binding domain-containing protein" evidence="1">
    <location>
        <begin position="20"/>
        <end position="141"/>
    </location>
</feature>
<dbReference type="GO" id="GO:0005230">
    <property type="term" value="F:extracellular ligand-gated monoatomic ion channel activity"/>
    <property type="evidence" value="ECO:0007669"/>
    <property type="project" value="InterPro"/>
</dbReference>
<dbReference type="SUPFAM" id="SSF63712">
    <property type="entry name" value="Nicotinic receptor ligand binding domain-like"/>
    <property type="match status" value="1"/>
</dbReference>
<dbReference type="Pfam" id="PF02931">
    <property type="entry name" value="Neur_chan_LBD"/>
    <property type="match status" value="1"/>
</dbReference>